<keyword evidence="1" id="KW-0812">Transmembrane</keyword>
<dbReference type="HOGENOM" id="CLU_046025_0_1_1"/>
<feature type="transmembrane region" description="Helical" evidence="1">
    <location>
        <begin position="44"/>
        <end position="69"/>
    </location>
</feature>
<feature type="transmembrane region" description="Helical" evidence="1">
    <location>
        <begin position="115"/>
        <end position="137"/>
    </location>
</feature>
<dbReference type="EMBL" id="KL197713">
    <property type="protein sequence ID" value="KDQ61297.1"/>
    <property type="molecule type" value="Genomic_DNA"/>
</dbReference>
<proteinExistence type="predicted"/>
<name>A0A067QCQ9_9AGAM</name>
<evidence type="ECO:0000256" key="1">
    <source>
        <dbReference type="SAM" id="Phobius"/>
    </source>
</evidence>
<keyword evidence="1" id="KW-0472">Membrane</keyword>
<dbReference type="OrthoDB" id="2535105at2759"/>
<sequence length="270" mass="29987">MAIEDAQGTLLIGFFIVSILYGITIVQVYSYYLAYREDERSLKLMVGLVFILESAHTAFCIHSIYSYLIPHFGDFKYLETIPTSCVPAYLMTVLIAGLVHSYYIKRVCIMSNRNITLMAIMFVFGFLRYGAATANAVLMFRAGRFPDAKCITCKHTIVLGISSSVILDSVCSGALIYYLWRAKSGLASSRTGDVVRRLMARNLLFIVLINIQGKLYANSFLASLNARKDMSEHLHGGFAVELSQIKFANRERCPGSTVVGTTMSARSISS</sequence>
<gene>
    <name evidence="2" type="ORF">JAAARDRAFT_578478</name>
</gene>
<feature type="transmembrane region" description="Helical" evidence="1">
    <location>
        <begin position="157"/>
        <end position="180"/>
    </location>
</feature>
<dbReference type="STRING" id="933084.A0A067QCQ9"/>
<feature type="transmembrane region" description="Helical" evidence="1">
    <location>
        <begin position="81"/>
        <end position="103"/>
    </location>
</feature>
<dbReference type="PANTHER" id="PTHR40465:SF1">
    <property type="entry name" value="DUF6534 DOMAIN-CONTAINING PROTEIN"/>
    <property type="match status" value="1"/>
</dbReference>
<reference evidence="3" key="1">
    <citation type="journal article" date="2014" name="Proc. Natl. Acad. Sci. U.S.A.">
        <title>Extensive sampling of basidiomycete genomes demonstrates inadequacy of the white-rot/brown-rot paradigm for wood decay fungi.</title>
        <authorList>
            <person name="Riley R."/>
            <person name="Salamov A.A."/>
            <person name="Brown D.W."/>
            <person name="Nagy L.G."/>
            <person name="Floudas D."/>
            <person name="Held B.W."/>
            <person name="Levasseur A."/>
            <person name="Lombard V."/>
            <person name="Morin E."/>
            <person name="Otillar R."/>
            <person name="Lindquist E.A."/>
            <person name="Sun H."/>
            <person name="LaButti K.M."/>
            <person name="Schmutz J."/>
            <person name="Jabbour D."/>
            <person name="Luo H."/>
            <person name="Baker S.E."/>
            <person name="Pisabarro A.G."/>
            <person name="Walton J.D."/>
            <person name="Blanchette R.A."/>
            <person name="Henrissat B."/>
            <person name="Martin F."/>
            <person name="Cullen D."/>
            <person name="Hibbett D.S."/>
            <person name="Grigoriev I.V."/>
        </authorList>
    </citation>
    <scope>NUCLEOTIDE SEQUENCE [LARGE SCALE GENOMIC DNA]</scope>
    <source>
        <strain evidence="3">MUCL 33604</strain>
    </source>
</reference>
<keyword evidence="3" id="KW-1185">Reference proteome</keyword>
<evidence type="ECO:0000313" key="2">
    <source>
        <dbReference type="EMBL" id="KDQ61297.1"/>
    </source>
</evidence>
<dbReference type="Proteomes" id="UP000027265">
    <property type="component" value="Unassembled WGS sequence"/>
</dbReference>
<keyword evidence="1" id="KW-1133">Transmembrane helix</keyword>
<protein>
    <submittedName>
        <fullName evidence="2">Uncharacterized protein</fullName>
    </submittedName>
</protein>
<feature type="transmembrane region" description="Helical" evidence="1">
    <location>
        <begin position="12"/>
        <end position="32"/>
    </location>
</feature>
<accession>A0A067QCQ9</accession>
<dbReference type="AlphaFoldDB" id="A0A067QCQ9"/>
<organism evidence="2 3">
    <name type="scientific">Jaapia argillacea MUCL 33604</name>
    <dbReference type="NCBI Taxonomy" id="933084"/>
    <lineage>
        <taxon>Eukaryota</taxon>
        <taxon>Fungi</taxon>
        <taxon>Dikarya</taxon>
        <taxon>Basidiomycota</taxon>
        <taxon>Agaricomycotina</taxon>
        <taxon>Agaricomycetes</taxon>
        <taxon>Agaricomycetidae</taxon>
        <taxon>Jaapiales</taxon>
        <taxon>Jaapiaceae</taxon>
        <taxon>Jaapia</taxon>
    </lineage>
</organism>
<dbReference type="PANTHER" id="PTHR40465">
    <property type="entry name" value="CHROMOSOME 1, WHOLE GENOME SHOTGUN SEQUENCE"/>
    <property type="match status" value="1"/>
</dbReference>
<dbReference type="InParanoid" id="A0A067QCQ9"/>
<evidence type="ECO:0000313" key="3">
    <source>
        <dbReference type="Proteomes" id="UP000027265"/>
    </source>
</evidence>